<organism evidence="3 4">
    <name type="scientific">Setomelanomma holmii</name>
    <dbReference type="NCBI Taxonomy" id="210430"/>
    <lineage>
        <taxon>Eukaryota</taxon>
        <taxon>Fungi</taxon>
        <taxon>Dikarya</taxon>
        <taxon>Ascomycota</taxon>
        <taxon>Pezizomycotina</taxon>
        <taxon>Dothideomycetes</taxon>
        <taxon>Pleosporomycetidae</taxon>
        <taxon>Pleosporales</taxon>
        <taxon>Pleosporineae</taxon>
        <taxon>Phaeosphaeriaceae</taxon>
        <taxon>Setomelanomma</taxon>
    </lineage>
</organism>
<reference evidence="3" key="1">
    <citation type="journal article" date="2020" name="Stud. Mycol.">
        <title>101 Dothideomycetes genomes: a test case for predicting lifestyles and emergence of pathogens.</title>
        <authorList>
            <person name="Haridas S."/>
            <person name="Albert R."/>
            <person name="Binder M."/>
            <person name="Bloem J."/>
            <person name="Labutti K."/>
            <person name="Salamov A."/>
            <person name="Andreopoulos B."/>
            <person name="Baker S."/>
            <person name="Barry K."/>
            <person name="Bills G."/>
            <person name="Bluhm B."/>
            <person name="Cannon C."/>
            <person name="Castanera R."/>
            <person name="Culley D."/>
            <person name="Daum C."/>
            <person name="Ezra D."/>
            <person name="Gonzalez J."/>
            <person name="Henrissat B."/>
            <person name="Kuo A."/>
            <person name="Liang C."/>
            <person name="Lipzen A."/>
            <person name="Lutzoni F."/>
            <person name="Magnuson J."/>
            <person name="Mondo S."/>
            <person name="Nolan M."/>
            <person name="Ohm R."/>
            <person name="Pangilinan J."/>
            <person name="Park H.-J."/>
            <person name="Ramirez L."/>
            <person name="Alfaro M."/>
            <person name="Sun H."/>
            <person name="Tritt A."/>
            <person name="Yoshinaga Y."/>
            <person name="Zwiers L.-H."/>
            <person name="Turgeon B."/>
            <person name="Goodwin S."/>
            <person name="Spatafora J."/>
            <person name="Crous P."/>
            <person name="Grigoriev I."/>
        </authorList>
    </citation>
    <scope>NUCLEOTIDE SEQUENCE</scope>
    <source>
        <strain evidence="3">CBS 110217</strain>
    </source>
</reference>
<keyword evidence="4" id="KW-1185">Reference proteome</keyword>
<evidence type="ECO:0000313" key="4">
    <source>
        <dbReference type="Proteomes" id="UP000799777"/>
    </source>
</evidence>
<dbReference type="EMBL" id="ML978207">
    <property type="protein sequence ID" value="KAF2028890.1"/>
    <property type="molecule type" value="Genomic_DNA"/>
</dbReference>
<feature type="domain" description="Prion-inhibition and propagation HeLo" evidence="2">
    <location>
        <begin position="6"/>
        <end position="53"/>
    </location>
</feature>
<dbReference type="Pfam" id="PF14479">
    <property type="entry name" value="HeLo"/>
    <property type="match status" value="2"/>
</dbReference>
<sequence length="457" mass="50304">MEAAGLAVGVAALFTTCNECLDIVFAAQNFARDFEVLNTAFQQQRLRFSLWGEGHLLRRFKVYDAKYGLRNNATLSLINVSGQLAFEDTFSKLTSRDQKQKSFRAVTKWAVFDGEKIKDTVNSLQELIDGLVAISEQLETLRGQSDKASDSARCTLSVSVNTLCRPGAAGLERAPSGVSRQMEAPDLPSSMETFFTATSALTLPFEYAPIKAPAEGNTIGGHAIIQASVDDDNSSSPDSISTYESTASSNASNVFVREALGQASFATMAATEDILDSPWTATVIPTTPRDFADMFLTTSTIFIRHAEAAALGNLNLEIFTSGCDEGGGKRRYLCLFHLRMHDLSTRKFSLRRYCRNSGREVCHSLLKKPVRSRIRRSYNTISRRSSGIHSTGSDIETAARDLRGTSRSSRTSIYSWFKRRSSRSSHLSGGESDLEHPEDEETYPDVSATKTSRKIIN</sequence>
<dbReference type="InterPro" id="IPR029498">
    <property type="entry name" value="HeLo_dom"/>
</dbReference>
<name>A0A9P4LL58_9PLEO</name>
<dbReference type="OrthoDB" id="20872at2759"/>
<evidence type="ECO:0000259" key="2">
    <source>
        <dbReference type="Pfam" id="PF14479"/>
    </source>
</evidence>
<dbReference type="Proteomes" id="UP000799777">
    <property type="component" value="Unassembled WGS sequence"/>
</dbReference>
<dbReference type="AlphaFoldDB" id="A0A9P4LL58"/>
<feature type="domain" description="Prion-inhibition and propagation HeLo" evidence="2">
    <location>
        <begin position="55"/>
        <end position="137"/>
    </location>
</feature>
<gene>
    <name evidence="3" type="ORF">EK21DRAFT_90255</name>
</gene>
<dbReference type="InterPro" id="IPR038305">
    <property type="entry name" value="HeLo_sf"/>
</dbReference>
<evidence type="ECO:0000313" key="3">
    <source>
        <dbReference type="EMBL" id="KAF2028890.1"/>
    </source>
</evidence>
<protein>
    <recommendedName>
        <fullName evidence="2">Prion-inhibition and propagation HeLo domain-containing protein</fullName>
    </recommendedName>
</protein>
<dbReference type="Gene3D" id="1.20.120.1020">
    <property type="entry name" value="Prion-inhibition and propagation, HeLo domain"/>
    <property type="match status" value="2"/>
</dbReference>
<accession>A0A9P4LL58</accession>
<feature type="region of interest" description="Disordered" evidence="1">
    <location>
        <begin position="420"/>
        <end position="457"/>
    </location>
</feature>
<comment type="caution">
    <text evidence="3">The sequence shown here is derived from an EMBL/GenBank/DDBJ whole genome shotgun (WGS) entry which is preliminary data.</text>
</comment>
<evidence type="ECO:0000256" key="1">
    <source>
        <dbReference type="SAM" id="MobiDB-lite"/>
    </source>
</evidence>
<proteinExistence type="predicted"/>